<dbReference type="Pfam" id="PF13041">
    <property type="entry name" value="PPR_2"/>
    <property type="match status" value="1"/>
</dbReference>
<proteinExistence type="inferred from homology"/>
<dbReference type="RefSeq" id="XP_008078450.1">
    <property type="nucleotide sequence ID" value="XM_008080259.1"/>
</dbReference>
<evidence type="ECO:0008006" key="9">
    <source>
        <dbReference type="Google" id="ProtNLM"/>
    </source>
</evidence>
<evidence type="ECO:0000256" key="3">
    <source>
        <dbReference type="ARBA" id="ARBA00044493"/>
    </source>
</evidence>
<evidence type="ECO:0000256" key="6">
    <source>
        <dbReference type="SAM" id="MobiDB-lite"/>
    </source>
</evidence>
<evidence type="ECO:0000256" key="1">
    <source>
        <dbReference type="ARBA" id="ARBA00006192"/>
    </source>
</evidence>
<dbReference type="GeneID" id="19469256"/>
<dbReference type="KEGG" id="glz:GLAREA_10209"/>
<dbReference type="PANTHER" id="PTHR47936:SF1">
    <property type="entry name" value="PENTATRICOPEPTIDE REPEAT-CONTAINING PROTEIN GUN1, CHLOROPLASTIC"/>
    <property type="match status" value="1"/>
</dbReference>
<comment type="similarity">
    <text evidence="1">Belongs to the CCM1 family.</text>
</comment>
<dbReference type="OMA" id="WTCATIL"/>
<feature type="region of interest" description="Disordered" evidence="6">
    <location>
        <begin position="33"/>
        <end position="111"/>
    </location>
</feature>
<dbReference type="Gene3D" id="1.25.40.10">
    <property type="entry name" value="Tetratricopeptide repeat domain"/>
    <property type="match status" value="2"/>
</dbReference>
<dbReference type="InterPro" id="IPR011990">
    <property type="entry name" value="TPR-like_helical_dom_sf"/>
</dbReference>
<evidence type="ECO:0000256" key="4">
    <source>
        <dbReference type="ARBA" id="ARBA00044511"/>
    </source>
</evidence>
<dbReference type="EMBL" id="KE145356">
    <property type="protein sequence ID" value="EPE34515.1"/>
    <property type="molecule type" value="Genomic_DNA"/>
</dbReference>
<dbReference type="InterPro" id="IPR002885">
    <property type="entry name" value="PPR_rpt"/>
</dbReference>
<evidence type="ECO:0000256" key="5">
    <source>
        <dbReference type="PROSITE-ProRule" id="PRU00708"/>
    </source>
</evidence>
<keyword evidence="2" id="KW-0677">Repeat</keyword>
<evidence type="ECO:0000313" key="7">
    <source>
        <dbReference type="EMBL" id="EPE34515.1"/>
    </source>
</evidence>
<reference evidence="7 8" key="1">
    <citation type="journal article" date="2013" name="BMC Genomics">
        <title>Genomics-driven discovery of the pneumocandin biosynthetic gene cluster in the fungus Glarea lozoyensis.</title>
        <authorList>
            <person name="Chen L."/>
            <person name="Yue Q."/>
            <person name="Zhang X."/>
            <person name="Xiang M."/>
            <person name="Wang C."/>
            <person name="Li S."/>
            <person name="Che Y."/>
            <person name="Ortiz-Lopez F.J."/>
            <person name="Bills G.F."/>
            <person name="Liu X."/>
            <person name="An Z."/>
        </authorList>
    </citation>
    <scope>NUCLEOTIDE SEQUENCE [LARGE SCALE GENOMIC DNA]</scope>
    <source>
        <strain evidence="8">ATCC 20868 / MF5171</strain>
    </source>
</reference>
<dbReference type="Proteomes" id="UP000016922">
    <property type="component" value="Unassembled WGS sequence"/>
</dbReference>
<dbReference type="Pfam" id="PF01535">
    <property type="entry name" value="PPR"/>
    <property type="match status" value="1"/>
</dbReference>
<dbReference type="STRING" id="1116229.S3D9T4"/>
<organism evidence="7 8">
    <name type="scientific">Glarea lozoyensis (strain ATCC 20868 / MF5171)</name>
    <dbReference type="NCBI Taxonomy" id="1116229"/>
    <lineage>
        <taxon>Eukaryota</taxon>
        <taxon>Fungi</taxon>
        <taxon>Dikarya</taxon>
        <taxon>Ascomycota</taxon>
        <taxon>Pezizomycotina</taxon>
        <taxon>Leotiomycetes</taxon>
        <taxon>Helotiales</taxon>
        <taxon>Helotiaceae</taxon>
        <taxon>Glarea</taxon>
    </lineage>
</organism>
<feature type="compositionally biased region" description="Polar residues" evidence="6">
    <location>
        <begin position="38"/>
        <end position="48"/>
    </location>
</feature>
<evidence type="ECO:0000313" key="8">
    <source>
        <dbReference type="Proteomes" id="UP000016922"/>
    </source>
</evidence>
<dbReference type="OrthoDB" id="185373at2759"/>
<dbReference type="eggNOG" id="KOG4197">
    <property type="taxonomic scope" value="Eukaryota"/>
</dbReference>
<sequence>MSLRPGTGIKRWSICDLPILPFLAPRVFQPWPARGRSRNYTTSETVSHQGRLEPEHSQSRTEELGHGNRPRRAGREEAFAKNDSPIFAPILPPSKPRRPSAVGPARYRSNLHEKLVRKNKPRPRFPQYNFPLTPKRTGRSIDVSLFFRFSNSQRTLAAQKDLIRRSGRRYVAKSLPKGFKGIDQEISCMRFDRSLDNLLTSNFDTEPHQEELATLLDLLKTSSTSVGLLARWKKLDIYDREQIWPTLLIKVARDSPHQLMKLLSGTWVAPHPPVALMTDAVDFVVFHHLSGLRASEQSQMSALVLYRAIKGLLLQGPFAYVQLSQYSIFLLIQNLAEPGYIADVYHFLNQIGNPLTVDTLSHFVAKLAINDDHGNLAYDIFRRIGDMQPNFNDHSLQSLCTTVLMHSHQEMEYSHSEKFEYMLKCGLTPNIITYNTLLLKLLKSGDTAASWEIFRLMKENGPEPDAYTMSTLLNDAKLRRDTACVSEILGFAQQKGVESAIMTTDILHLTSLVVHEKNSREKRRAAETNEEPRGLQTPFEVMLPYYCKYFYFKPLAHLLPGLSERYPEFVDEAPLTPENIRSADNIDEKRLLKVDPDNAVLVVMISTLLRDYDDADTAKWFYEHLKNLMKSQDPLVMQLTRASSGSYALHLYNTIIMALGRHASNIPLCLQILGEMSPPKAEPTNGTGNSLVGKSLRDNESLVPRPTSATWGILTNIFMDHRQPRAAEKVISMMRERGIQPTTMNWGVLLKGYSRLQDAEAVVGAIQRTERAGFSFEKVTQRVFRQVADRRALMEGIRRYQLMKMKEQVETPRVVAPLQVRKEHASTSIEEIDVGKCGIGDMEVREVLSDEEILSQSNNRRANRDKKRWPGESEGNEDAQSHAGRTRRRHRNRGVRQTEALDHDKLLSYLAEEIS</sequence>
<dbReference type="HOGENOM" id="CLU_298977_0_0_1"/>
<name>S3D9T4_GLAL2</name>
<feature type="repeat" description="PPR" evidence="5">
    <location>
        <begin position="707"/>
        <end position="741"/>
    </location>
</feature>
<feature type="region of interest" description="Disordered" evidence="6">
    <location>
        <begin position="855"/>
        <end position="902"/>
    </location>
</feature>
<comment type="function">
    <text evidence="3">Regulates mitochondrial small subunit maturation by controlling 15S rRNA 5'-end processing. Localizes to the 5' precursor of the 15S rRNA in a position that is subsequently occupied by mS47 in the mature yeast mtSSU. Uses structure and sequence-specific RNA recognition, binding to a single-stranded region of the precursor and specifically recognizing bases -6 to -1. The exchange of Ccm1 for mS47 is coupled to the irreversible removal of precursor rRNA that is accompanied by conformational changes of the mitoribosomal proteins uS5m and mS26. These conformational changes signal completion of 5'-end rRNA processing through protection of the mature 5'-end of the 15S rRNA and stabilization of mS47. The removal of the 5' precursor together with the dissociation of Ccm1 may be catalyzed by the 5'-3' exoribonuclease Pet127. Involved in the specific removal of group I introns in mitochondrial encoded transcripts.</text>
</comment>
<dbReference type="AlphaFoldDB" id="S3D9T4"/>
<gene>
    <name evidence="7" type="ORF">GLAREA_10209</name>
</gene>
<accession>S3D9T4</accession>
<feature type="repeat" description="PPR" evidence="5">
    <location>
        <begin position="430"/>
        <end position="464"/>
    </location>
</feature>
<feature type="compositionally biased region" description="Basic residues" evidence="6">
    <location>
        <begin position="884"/>
        <end position="894"/>
    </location>
</feature>
<protein>
    <recommendedName>
        <fullName evidence="9">Pentatricopeptide repeat-containing protein</fullName>
    </recommendedName>
</protein>
<dbReference type="PANTHER" id="PTHR47936">
    <property type="entry name" value="PPR_LONG DOMAIN-CONTAINING PROTEIN"/>
    <property type="match status" value="1"/>
</dbReference>
<feature type="compositionally biased region" description="Basic and acidic residues" evidence="6">
    <location>
        <begin position="50"/>
        <end position="66"/>
    </location>
</feature>
<evidence type="ECO:0000256" key="2">
    <source>
        <dbReference type="ARBA" id="ARBA00022737"/>
    </source>
</evidence>
<comment type="subunit">
    <text evidence="4">Binds to mitochondrial small subunit 15S rRNA.</text>
</comment>
<dbReference type="NCBIfam" id="TIGR00756">
    <property type="entry name" value="PPR"/>
    <property type="match status" value="1"/>
</dbReference>
<keyword evidence="8" id="KW-1185">Reference proteome</keyword>
<dbReference type="PROSITE" id="PS51375">
    <property type="entry name" value="PPR"/>
    <property type="match status" value="2"/>
</dbReference>